<organism evidence="1 2">
    <name type="scientific">Rubus argutus</name>
    <name type="common">Southern blackberry</name>
    <dbReference type="NCBI Taxonomy" id="59490"/>
    <lineage>
        <taxon>Eukaryota</taxon>
        <taxon>Viridiplantae</taxon>
        <taxon>Streptophyta</taxon>
        <taxon>Embryophyta</taxon>
        <taxon>Tracheophyta</taxon>
        <taxon>Spermatophyta</taxon>
        <taxon>Magnoliopsida</taxon>
        <taxon>eudicotyledons</taxon>
        <taxon>Gunneridae</taxon>
        <taxon>Pentapetalae</taxon>
        <taxon>rosids</taxon>
        <taxon>fabids</taxon>
        <taxon>Rosales</taxon>
        <taxon>Rosaceae</taxon>
        <taxon>Rosoideae</taxon>
        <taxon>Rosoideae incertae sedis</taxon>
        <taxon>Rubus</taxon>
    </lineage>
</organism>
<evidence type="ECO:0000313" key="1">
    <source>
        <dbReference type="EMBL" id="KAK9910977.1"/>
    </source>
</evidence>
<comment type="caution">
    <text evidence="1">The sequence shown here is derived from an EMBL/GenBank/DDBJ whole genome shotgun (WGS) entry which is preliminary data.</text>
</comment>
<protein>
    <submittedName>
        <fullName evidence="1">Uncharacterized protein</fullName>
    </submittedName>
</protein>
<accession>A0AAW1VVA7</accession>
<keyword evidence="2" id="KW-1185">Reference proteome</keyword>
<dbReference type="AlphaFoldDB" id="A0AAW1VVA7"/>
<evidence type="ECO:0000313" key="2">
    <source>
        <dbReference type="Proteomes" id="UP001457282"/>
    </source>
</evidence>
<reference evidence="1 2" key="1">
    <citation type="journal article" date="2023" name="G3 (Bethesda)">
        <title>A chromosome-length genome assembly and annotation of blackberry (Rubus argutus, cv. 'Hillquist').</title>
        <authorList>
            <person name="Bruna T."/>
            <person name="Aryal R."/>
            <person name="Dudchenko O."/>
            <person name="Sargent D.J."/>
            <person name="Mead D."/>
            <person name="Buti M."/>
            <person name="Cavallini A."/>
            <person name="Hytonen T."/>
            <person name="Andres J."/>
            <person name="Pham M."/>
            <person name="Weisz D."/>
            <person name="Mascagni F."/>
            <person name="Usai G."/>
            <person name="Natali L."/>
            <person name="Bassil N."/>
            <person name="Fernandez G.E."/>
            <person name="Lomsadze A."/>
            <person name="Armour M."/>
            <person name="Olukolu B."/>
            <person name="Poorten T."/>
            <person name="Britton C."/>
            <person name="Davik J."/>
            <person name="Ashrafi H."/>
            <person name="Aiden E.L."/>
            <person name="Borodovsky M."/>
            <person name="Worthington M."/>
        </authorList>
    </citation>
    <scope>NUCLEOTIDE SEQUENCE [LARGE SCALE GENOMIC DNA]</scope>
    <source>
        <strain evidence="1">PI 553951</strain>
    </source>
</reference>
<sequence length="81" mass="9211">MEAWCSLPRFVRSSNERFYETILGVNMGNQMFNINPKGHAIIIDKRRCKLSGIIKSPGLYEIIRVVSLLGEEFSKNSVSYG</sequence>
<dbReference type="Proteomes" id="UP001457282">
    <property type="component" value="Unassembled WGS sequence"/>
</dbReference>
<gene>
    <name evidence="1" type="ORF">M0R45_034909</name>
</gene>
<dbReference type="EMBL" id="JBEDUW010000007">
    <property type="protein sequence ID" value="KAK9910977.1"/>
    <property type="molecule type" value="Genomic_DNA"/>
</dbReference>
<proteinExistence type="predicted"/>
<name>A0AAW1VVA7_RUBAR</name>